<organism evidence="1">
    <name type="scientific">Arundo donax</name>
    <name type="common">Giant reed</name>
    <name type="synonym">Donax arundinaceus</name>
    <dbReference type="NCBI Taxonomy" id="35708"/>
    <lineage>
        <taxon>Eukaryota</taxon>
        <taxon>Viridiplantae</taxon>
        <taxon>Streptophyta</taxon>
        <taxon>Embryophyta</taxon>
        <taxon>Tracheophyta</taxon>
        <taxon>Spermatophyta</taxon>
        <taxon>Magnoliopsida</taxon>
        <taxon>Liliopsida</taxon>
        <taxon>Poales</taxon>
        <taxon>Poaceae</taxon>
        <taxon>PACMAD clade</taxon>
        <taxon>Arundinoideae</taxon>
        <taxon>Arundineae</taxon>
        <taxon>Arundo</taxon>
    </lineage>
</organism>
<dbReference type="AlphaFoldDB" id="A0A0A9SA31"/>
<evidence type="ECO:0000313" key="1">
    <source>
        <dbReference type="EMBL" id="JAD53052.1"/>
    </source>
</evidence>
<reference evidence="1" key="2">
    <citation type="journal article" date="2015" name="Data Brief">
        <title>Shoot transcriptome of the giant reed, Arundo donax.</title>
        <authorList>
            <person name="Barrero R.A."/>
            <person name="Guerrero F.D."/>
            <person name="Moolhuijzen P."/>
            <person name="Goolsby J.A."/>
            <person name="Tidwell J."/>
            <person name="Bellgard S.E."/>
            <person name="Bellgard M.I."/>
        </authorList>
    </citation>
    <scope>NUCLEOTIDE SEQUENCE</scope>
    <source>
        <tissue evidence="1">Shoot tissue taken approximately 20 cm above the soil surface</tissue>
    </source>
</reference>
<dbReference type="PROSITE" id="PS51257">
    <property type="entry name" value="PROKAR_LIPOPROTEIN"/>
    <property type="match status" value="1"/>
</dbReference>
<proteinExistence type="predicted"/>
<name>A0A0A9SA31_ARUDO</name>
<protein>
    <submittedName>
        <fullName evidence="1">Uncharacterized protein</fullName>
    </submittedName>
</protein>
<dbReference type="EMBL" id="GBRH01244843">
    <property type="protein sequence ID" value="JAD53052.1"/>
    <property type="molecule type" value="Transcribed_RNA"/>
</dbReference>
<sequence>MLGLGLRIHLESKQIVVCWTASCACSQSAITRS</sequence>
<reference evidence="1" key="1">
    <citation type="submission" date="2014-09" db="EMBL/GenBank/DDBJ databases">
        <authorList>
            <person name="Magalhaes I.L.F."/>
            <person name="Oliveira U."/>
            <person name="Santos F.R."/>
            <person name="Vidigal T.H.D.A."/>
            <person name="Brescovit A.D."/>
            <person name="Santos A.J."/>
        </authorList>
    </citation>
    <scope>NUCLEOTIDE SEQUENCE</scope>
    <source>
        <tissue evidence="1">Shoot tissue taken approximately 20 cm above the soil surface</tissue>
    </source>
</reference>
<accession>A0A0A9SA31</accession>